<dbReference type="EMBL" id="FNUC01000004">
    <property type="protein sequence ID" value="SEF17630.1"/>
    <property type="molecule type" value="Genomic_DNA"/>
</dbReference>
<feature type="chain" id="PRO_5010267455" evidence="2">
    <location>
        <begin position="31"/>
        <end position="514"/>
    </location>
</feature>
<dbReference type="PIRSF" id="PIRSF002741">
    <property type="entry name" value="MppA"/>
    <property type="match status" value="1"/>
</dbReference>
<name>A0A1H5PUU5_9ACTN</name>
<proteinExistence type="predicted"/>
<dbReference type="AlphaFoldDB" id="A0A1H5PUU5"/>
<gene>
    <name evidence="4" type="ORF">SAMN04488561_5969</name>
</gene>
<dbReference type="GO" id="GO:0042597">
    <property type="term" value="C:periplasmic space"/>
    <property type="evidence" value="ECO:0007669"/>
    <property type="project" value="UniProtKB-ARBA"/>
</dbReference>
<dbReference type="Pfam" id="PF00496">
    <property type="entry name" value="SBP_bac_5"/>
    <property type="match status" value="1"/>
</dbReference>
<dbReference type="InterPro" id="IPR000914">
    <property type="entry name" value="SBP_5_dom"/>
</dbReference>
<evidence type="ECO:0000313" key="4">
    <source>
        <dbReference type="EMBL" id="SEF17630.1"/>
    </source>
</evidence>
<dbReference type="STRING" id="561176.SAMN04488561_5969"/>
<dbReference type="CDD" id="cd00995">
    <property type="entry name" value="PBP2_NikA_DppA_OppA_like"/>
    <property type="match status" value="1"/>
</dbReference>
<dbReference type="GO" id="GO:0015833">
    <property type="term" value="P:peptide transport"/>
    <property type="evidence" value="ECO:0007669"/>
    <property type="project" value="TreeGrafter"/>
</dbReference>
<feature type="domain" description="Solute-binding protein family 5" evidence="3">
    <location>
        <begin position="91"/>
        <end position="434"/>
    </location>
</feature>
<reference evidence="5" key="1">
    <citation type="submission" date="2016-10" db="EMBL/GenBank/DDBJ databases">
        <authorList>
            <person name="Varghese N."/>
            <person name="Submissions S."/>
        </authorList>
    </citation>
    <scope>NUCLEOTIDE SEQUENCE [LARGE SCALE GENOMIC DNA]</scope>
    <source>
        <strain evidence="5">DSM 45237</strain>
    </source>
</reference>
<accession>A0A1H5PUU5</accession>
<protein>
    <submittedName>
        <fullName evidence="4">Peptide/nickel transport system substrate-binding protein</fullName>
    </submittedName>
</protein>
<dbReference type="Proteomes" id="UP000181980">
    <property type="component" value="Unassembled WGS sequence"/>
</dbReference>
<evidence type="ECO:0000259" key="3">
    <source>
        <dbReference type="Pfam" id="PF00496"/>
    </source>
</evidence>
<feature type="signal peptide" evidence="2">
    <location>
        <begin position="1"/>
        <end position="30"/>
    </location>
</feature>
<dbReference type="Gene3D" id="3.40.190.10">
    <property type="entry name" value="Periplasmic binding protein-like II"/>
    <property type="match status" value="1"/>
</dbReference>
<organism evidence="4 5">
    <name type="scientific">Jiangella alba</name>
    <dbReference type="NCBI Taxonomy" id="561176"/>
    <lineage>
        <taxon>Bacteria</taxon>
        <taxon>Bacillati</taxon>
        <taxon>Actinomycetota</taxon>
        <taxon>Actinomycetes</taxon>
        <taxon>Jiangellales</taxon>
        <taxon>Jiangellaceae</taxon>
        <taxon>Jiangella</taxon>
    </lineage>
</organism>
<evidence type="ECO:0000256" key="1">
    <source>
        <dbReference type="SAM" id="MobiDB-lite"/>
    </source>
</evidence>
<keyword evidence="5" id="KW-1185">Reference proteome</keyword>
<dbReference type="PANTHER" id="PTHR30290">
    <property type="entry name" value="PERIPLASMIC BINDING COMPONENT OF ABC TRANSPORTER"/>
    <property type="match status" value="1"/>
</dbReference>
<dbReference type="GO" id="GO:0043190">
    <property type="term" value="C:ATP-binding cassette (ABC) transporter complex"/>
    <property type="evidence" value="ECO:0007669"/>
    <property type="project" value="InterPro"/>
</dbReference>
<dbReference type="SUPFAM" id="SSF53850">
    <property type="entry name" value="Periplasmic binding protein-like II"/>
    <property type="match status" value="1"/>
</dbReference>
<evidence type="ECO:0000313" key="5">
    <source>
        <dbReference type="Proteomes" id="UP000181980"/>
    </source>
</evidence>
<evidence type="ECO:0000256" key="2">
    <source>
        <dbReference type="SAM" id="SignalP"/>
    </source>
</evidence>
<sequence length="514" mass="53951">MTRFRGRRLATTVAAAAALLLAACSTTSGGGDDTSDAGDSGEATGGDVVAAGTYPIESLDPHGAQGASTGTQFAGQAVFSRLLRPSADGSLVGDLAAEWTANADVTQWTFTLRDDATFSDGEPVTAEDVVASFDRMIALDGPNAGNFPEYTMTAASDTEVTITSPAPDAAVPGKLLIFYVIPAGVAPDDTAFFTAPVGSGPFTVGAFTPGDSLELVPNESYWGDVPQVDTVTVRNIPELSARLTALRTGEVDVVWGIPDDQLGALQGEDTLTVETVQSTAVYTMWFNSSIPALTTPEVRRALWQAVDFETIISTLYPETGALADAPVSPLVLGYSPQEPVGHDPEAAQAALTAAGFDFSQTLRLQFANAEFRPFIQAVVSDLAEIGVTVEPLEKEQAVFTEDLLALNWDVNFQQLATPTYDAASNLGRLYTCAAGRNGYCNPELDALLAAASATSDEAERTDLYGQASEIIWRDAVGMYPMAVSLAYAWNSDLEGFTPDPSGLPDFSTVTVSGS</sequence>
<dbReference type="Gene3D" id="3.90.76.10">
    <property type="entry name" value="Dipeptide-binding Protein, Domain 1"/>
    <property type="match status" value="1"/>
</dbReference>
<keyword evidence="2" id="KW-0732">Signal</keyword>
<dbReference type="RefSeq" id="WP_069114456.1">
    <property type="nucleotide sequence ID" value="NZ_FNUC01000004.1"/>
</dbReference>
<dbReference type="InterPro" id="IPR030678">
    <property type="entry name" value="Peptide/Ni-bd"/>
</dbReference>
<feature type="region of interest" description="Disordered" evidence="1">
    <location>
        <begin position="27"/>
        <end position="48"/>
    </location>
</feature>
<dbReference type="InterPro" id="IPR039424">
    <property type="entry name" value="SBP_5"/>
</dbReference>
<dbReference type="PROSITE" id="PS51257">
    <property type="entry name" value="PROKAR_LIPOPROTEIN"/>
    <property type="match status" value="1"/>
</dbReference>
<dbReference type="Gene3D" id="3.10.105.10">
    <property type="entry name" value="Dipeptide-binding Protein, Domain 3"/>
    <property type="match status" value="1"/>
</dbReference>
<dbReference type="GO" id="GO:1904680">
    <property type="term" value="F:peptide transmembrane transporter activity"/>
    <property type="evidence" value="ECO:0007669"/>
    <property type="project" value="TreeGrafter"/>
</dbReference>
<dbReference type="OrthoDB" id="5168028at2"/>